<dbReference type="Gene3D" id="3.40.50.1820">
    <property type="entry name" value="alpha/beta hydrolase"/>
    <property type="match status" value="1"/>
</dbReference>
<dbReference type="PANTHER" id="PTHR40111">
    <property type="entry name" value="CEPHALOSPORIN-C DEACETYLASE"/>
    <property type="match status" value="1"/>
</dbReference>
<feature type="domain" description="Acetyl xylan esterase" evidence="1">
    <location>
        <begin position="1"/>
        <end position="317"/>
    </location>
</feature>
<name>A0ABT2JPX7_9ACTN</name>
<dbReference type="Proteomes" id="UP001156389">
    <property type="component" value="Unassembled WGS sequence"/>
</dbReference>
<dbReference type="Pfam" id="PF05448">
    <property type="entry name" value="AXE1"/>
    <property type="match status" value="1"/>
</dbReference>
<evidence type="ECO:0000313" key="3">
    <source>
        <dbReference type="Proteomes" id="UP001156389"/>
    </source>
</evidence>
<evidence type="ECO:0000313" key="2">
    <source>
        <dbReference type="EMBL" id="MCT2589933.1"/>
    </source>
</evidence>
<dbReference type="InterPro" id="IPR008391">
    <property type="entry name" value="AXE1_dom"/>
</dbReference>
<protein>
    <submittedName>
        <fullName evidence="2">Acetylxylan esterase</fullName>
    </submittedName>
</protein>
<organism evidence="2 3">
    <name type="scientific">Streptomyces gossypii</name>
    <dbReference type="NCBI Taxonomy" id="2883101"/>
    <lineage>
        <taxon>Bacteria</taxon>
        <taxon>Bacillati</taxon>
        <taxon>Actinomycetota</taxon>
        <taxon>Actinomycetes</taxon>
        <taxon>Kitasatosporales</taxon>
        <taxon>Streptomycetaceae</taxon>
        <taxon>Streptomyces</taxon>
    </lineage>
</organism>
<sequence length="326" mass="35489">MPFTDLPPEQLESLREEIPEPEDFDAFWEETLRLSREAGGDLRVTPVEDTLLSTVDVHDVRFPGWHGQPVAAWLILPAGAGGPLPTVISYIGYAGGRGLPTDHLVYASAGYAHLVVDSRGQGHDTPDQYEASGPQWVRGFMTRGIQDPREHYYRRFITDCVRAVDAARSLPQVDPDRIIVRGNSQGGGLSIAVAGLAGQDVAAALPDVPFLCHFRRGAQVATEGPYVELVDYLRNHTRDDPERAFATLSYFDGVHFARRAQAPALFSVGLMDPVCPPSTVYAAYHRYAGATAIKVWPFANHSGGQGGTAPAHLRWLRDKGLSPAPG</sequence>
<dbReference type="InterPro" id="IPR039069">
    <property type="entry name" value="CE7"/>
</dbReference>
<dbReference type="SUPFAM" id="SSF53474">
    <property type="entry name" value="alpha/beta-Hydrolases"/>
    <property type="match status" value="1"/>
</dbReference>
<keyword evidence="3" id="KW-1185">Reference proteome</keyword>
<accession>A0ABT2JPX7</accession>
<comment type="caution">
    <text evidence="2">The sequence shown here is derived from an EMBL/GenBank/DDBJ whole genome shotgun (WGS) entry which is preliminary data.</text>
</comment>
<dbReference type="InterPro" id="IPR029058">
    <property type="entry name" value="AB_hydrolase_fold"/>
</dbReference>
<dbReference type="EMBL" id="JAJAGO010000003">
    <property type="protein sequence ID" value="MCT2589933.1"/>
    <property type="molecule type" value="Genomic_DNA"/>
</dbReference>
<proteinExistence type="predicted"/>
<evidence type="ECO:0000259" key="1">
    <source>
        <dbReference type="Pfam" id="PF05448"/>
    </source>
</evidence>
<reference evidence="2 3" key="1">
    <citation type="submission" date="2021-10" db="EMBL/GenBank/DDBJ databases">
        <title>Streptomyces gossypii sp. nov., isolated from soil collected from cotton field.</title>
        <authorList>
            <person name="Ge X."/>
            <person name="Chen X."/>
            <person name="Liu W."/>
        </authorList>
    </citation>
    <scope>NUCLEOTIDE SEQUENCE [LARGE SCALE GENOMIC DNA]</scope>
    <source>
        <strain evidence="2 3">N2-109</strain>
    </source>
</reference>
<gene>
    <name evidence="2" type="ORF">LHJ74_08415</name>
</gene>
<dbReference type="PANTHER" id="PTHR40111:SF1">
    <property type="entry name" value="CEPHALOSPORIN-C DEACETYLASE"/>
    <property type="match status" value="1"/>
</dbReference>
<dbReference type="RefSeq" id="WP_260217081.1">
    <property type="nucleotide sequence ID" value="NZ_JAJAGO010000003.1"/>
</dbReference>